<evidence type="ECO:0000256" key="1">
    <source>
        <dbReference type="ARBA" id="ARBA00010928"/>
    </source>
</evidence>
<dbReference type="Pfam" id="PF22725">
    <property type="entry name" value="GFO_IDH_MocA_C3"/>
    <property type="match status" value="1"/>
</dbReference>
<dbReference type="RefSeq" id="WP_310067021.1">
    <property type="nucleotide sequence ID" value="NZ_JAVDQN010000002.1"/>
</dbReference>
<feature type="domain" description="GFO/IDH/MocA-like oxidoreductase" evidence="4">
    <location>
        <begin position="144"/>
        <end position="259"/>
    </location>
</feature>
<dbReference type="Gene3D" id="3.30.360.10">
    <property type="entry name" value="Dihydrodipicolinate Reductase, domain 2"/>
    <property type="match status" value="1"/>
</dbReference>
<evidence type="ECO:0000256" key="2">
    <source>
        <dbReference type="ARBA" id="ARBA00023002"/>
    </source>
</evidence>
<dbReference type="SUPFAM" id="SSF51735">
    <property type="entry name" value="NAD(P)-binding Rossmann-fold domains"/>
    <property type="match status" value="1"/>
</dbReference>
<evidence type="ECO:0000313" key="5">
    <source>
        <dbReference type="EMBL" id="MDR6376844.1"/>
    </source>
</evidence>
<dbReference type="InterPro" id="IPR000683">
    <property type="entry name" value="Gfo/Idh/MocA-like_OxRdtase_N"/>
</dbReference>
<name>A0ABU1L0T6_9BURK</name>
<comment type="similarity">
    <text evidence="1">Belongs to the Gfo/Idh/MocA family.</text>
</comment>
<protein>
    <submittedName>
        <fullName evidence="5">Dehydrogenase</fullName>
    </submittedName>
</protein>
<dbReference type="PANTHER" id="PTHR22604">
    <property type="entry name" value="OXIDOREDUCTASES"/>
    <property type="match status" value="1"/>
</dbReference>
<evidence type="ECO:0000259" key="3">
    <source>
        <dbReference type="Pfam" id="PF01408"/>
    </source>
</evidence>
<comment type="caution">
    <text evidence="5">The sequence shown here is derived from an EMBL/GenBank/DDBJ whole genome shotgun (WGS) entry which is preliminary data.</text>
</comment>
<sequence>MQTIDHAGQRNQRVGLRWGILGAATIADSVIMPSIQRIGSRVTIVASRDIEKASLLARKHAVNHVTAKYEDVLSHPEVDAVYVPVPNALHFPWTVAALQAGKHVLCEKPICMNASEVQRLIEERDRSGLVCAEAIMIVHHPQWESVRQAICSGEIGDIRQVGGAFTYFRADPASIRNNLSLGGGSLRDVGMYPIVGTAFATGRDPVGAQGDLSFSATSGTDIASDCVIDFGDFKLRSFCSTLMGRRQSMLFHGEKGWIEMTAPFTTNNYHDASVIKHIDGADQLHIEHYGRTQEQYERMLLDFEKSVETGTPVAYPLERSLIVQGQLDALLQ</sequence>
<feature type="domain" description="Gfo/Idh/MocA-like oxidoreductase N-terminal" evidence="3">
    <location>
        <begin position="16"/>
        <end position="132"/>
    </location>
</feature>
<dbReference type="Gene3D" id="3.40.50.720">
    <property type="entry name" value="NAD(P)-binding Rossmann-like Domain"/>
    <property type="match status" value="1"/>
</dbReference>
<proteinExistence type="inferred from homology"/>
<keyword evidence="2" id="KW-0560">Oxidoreductase</keyword>
<dbReference type="SUPFAM" id="SSF55347">
    <property type="entry name" value="Glyceraldehyde-3-phosphate dehydrogenase-like, C-terminal domain"/>
    <property type="match status" value="1"/>
</dbReference>
<keyword evidence="6" id="KW-1185">Reference proteome</keyword>
<dbReference type="InterPro" id="IPR036291">
    <property type="entry name" value="NAD(P)-bd_dom_sf"/>
</dbReference>
<organism evidence="5 6">
    <name type="scientific">Paraburkholderia caledonica</name>
    <dbReference type="NCBI Taxonomy" id="134536"/>
    <lineage>
        <taxon>Bacteria</taxon>
        <taxon>Pseudomonadati</taxon>
        <taxon>Pseudomonadota</taxon>
        <taxon>Betaproteobacteria</taxon>
        <taxon>Burkholderiales</taxon>
        <taxon>Burkholderiaceae</taxon>
        <taxon>Paraburkholderia</taxon>
    </lineage>
</organism>
<evidence type="ECO:0000259" key="4">
    <source>
        <dbReference type="Pfam" id="PF22725"/>
    </source>
</evidence>
<dbReference type="EMBL" id="JAVDQN010000002">
    <property type="protein sequence ID" value="MDR6376844.1"/>
    <property type="molecule type" value="Genomic_DNA"/>
</dbReference>
<accession>A0ABU1L0T6</accession>
<evidence type="ECO:0000313" key="6">
    <source>
        <dbReference type="Proteomes" id="UP001185254"/>
    </source>
</evidence>
<reference evidence="5 6" key="1">
    <citation type="submission" date="2023-07" db="EMBL/GenBank/DDBJ databases">
        <title>Sorghum-associated microbial communities from plants grown in Nebraska, USA.</title>
        <authorList>
            <person name="Schachtman D."/>
        </authorList>
    </citation>
    <scope>NUCLEOTIDE SEQUENCE [LARGE SCALE GENOMIC DNA]</scope>
    <source>
        <strain evidence="5 6">DS1039</strain>
    </source>
</reference>
<dbReference type="PANTHER" id="PTHR22604:SF105">
    <property type="entry name" value="TRANS-1,2-DIHYDROBENZENE-1,2-DIOL DEHYDROGENASE"/>
    <property type="match status" value="1"/>
</dbReference>
<dbReference type="Pfam" id="PF01408">
    <property type="entry name" value="GFO_IDH_MocA"/>
    <property type="match status" value="1"/>
</dbReference>
<dbReference type="InterPro" id="IPR055170">
    <property type="entry name" value="GFO_IDH_MocA-like_dom"/>
</dbReference>
<gene>
    <name evidence="5" type="ORF">J2776_003544</name>
</gene>
<dbReference type="Proteomes" id="UP001185254">
    <property type="component" value="Unassembled WGS sequence"/>
</dbReference>
<dbReference type="InterPro" id="IPR050984">
    <property type="entry name" value="Gfo/Idh/MocA_domain"/>
</dbReference>